<evidence type="ECO:0000259" key="3">
    <source>
        <dbReference type="Pfam" id="PF20441"/>
    </source>
</evidence>
<protein>
    <recommendedName>
        <fullName evidence="6">Terminase</fullName>
    </recommendedName>
</protein>
<dbReference type="InterPro" id="IPR046462">
    <property type="entry name" value="TerL_nuclease"/>
</dbReference>
<evidence type="ECO:0000259" key="2">
    <source>
        <dbReference type="Pfam" id="PF03354"/>
    </source>
</evidence>
<dbReference type="Pfam" id="PF03354">
    <property type="entry name" value="TerL_ATPase"/>
    <property type="match status" value="1"/>
</dbReference>
<dbReference type="Gene3D" id="3.30.420.240">
    <property type="match status" value="1"/>
</dbReference>
<dbReference type="AlphaFoldDB" id="A0A9W6VR54"/>
<proteinExistence type="predicted"/>
<evidence type="ECO:0000313" key="4">
    <source>
        <dbReference type="EMBL" id="GLY81848.1"/>
    </source>
</evidence>
<feature type="domain" description="Terminase large subunit-like ATPase" evidence="2">
    <location>
        <begin position="62"/>
        <end position="232"/>
    </location>
</feature>
<dbReference type="RefSeq" id="WP_285636850.1">
    <property type="nucleotide sequence ID" value="NZ_BSTJ01000023.1"/>
</dbReference>
<sequence length="509" mass="56093">MTTRASTTPSRGKSSPTTARPLSAPRSLGWPSYGRIVCAWIEKNCVYGDGDYFGQPVRLQRWQRQFIYWLYEYNPVTGERRFRRALLEISKGNGKTPMSGWIMLFELLGPPLFGPKGSPIIPVAAASFEQADLLFGDMRDACRESPTLKQFTEAYDTEILVKGGPGRAYRVAAVAGTNDGQRPSLFAADEIHEWTGNKERVHLVIANGLSKRRNSLVLNTTTAGSDLESLAGRMHLDGYRVNAGEIDDDEFLFVHYGAAEIYDLDDEEQLLAAILAANPAAGTFLHTTDVLARARQIPRFEFERYHLGRWTRAEECWLPPGAWEGCAGVVDLDPMLPAYAAVDMALKHDHVAVVIAQPQPDGRVAVSAKTWDPADSGGIVDTHAVENHLRQVHRDLNIRTIAYDPAYFQRSAEVLLDEGMPMAEFSQGAASMVPACQDAYRLITGGMVVHGDDPVLTDHVLAAAVRETDSGWRLSKGRSKRKIDAAIAMVMALFLSGVPVEEPAVPNLW</sequence>
<accession>A0A9W6VR54</accession>
<dbReference type="GO" id="GO:0004519">
    <property type="term" value="F:endonuclease activity"/>
    <property type="evidence" value="ECO:0007669"/>
    <property type="project" value="InterPro"/>
</dbReference>
<evidence type="ECO:0000313" key="5">
    <source>
        <dbReference type="Proteomes" id="UP001165135"/>
    </source>
</evidence>
<reference evidence="4" key="1">
    <citation type="submission" date="2023-03" db="EMBL/GenBank/DDBJ databases">
        <title>Actinoallomurus iriomotensis NBRC 103681.</title>
        <authorList>
            <person name="Ichikawa N."/>
            <person name="Sato H."/>
            <person name="Tonouchi N."/>
        </authorList>
    </citation>
    <scope>NUCLEOTIDE SEQUENCE</scope>
    <source>
        <strain evidence="4">NBRC 103681</strain>
    </source>
</reference>
<dbReference type="InterPro" id="IPR046461">
    <property type="entry name" value="TerL_ATPase"/>
</dbReference>
<comment type="caution">
    <text evidence="4">The sequence shown here is derived from an EMBL/GenBank/DDBJ whole genome shotgun (WGS) entry which is preliminary data.</text>
</comment>
<gene>
    <name evidence="4" type="ORF">Airi01_101150</name>
</gene>
<evidence type="ECO:0000256" key="1">
    <source>
        <dbReference type="SAM" id="MobiDB-lite"/>
    </source>
</evidence>
<dbReference type="Pfam" id="PF20441">
    <property type="entry name" value="TerL_nuclease"/>
    <property type="match status" value="1"/>
</dbReference>
<evidence type="ECO:0008006" key="6">
    <source>
        <dbReference type="Google" id="ProtNLM"/>
    </source>
</evidence>
<dbReference type="InterPro" id="IPR027417">
    <property type="entry name" value="P-loop_NTPase"/>
</dbReference>
<dbReference type="Gene3D" id="3.40.50.300">
    <property type="entry name" value="P-loop containing nucleotide triphosphate hydrolases"/>
    <property type="match status" value="1"/>
</dbReference>
<dbReference type="PANTHER" id="PTHR41287:SF1">
    <property type="entry name" value="PROTEIN YMFN"/>
    <property type="match status" value="1"/>
</dbReference>
<dbReference type="PANTHER" id="PTHR41287">
    <property type="match status" value="1"/>
</dbReference>
<dbReference type="Proteomes" id="UP001165135">
    <property type="component" value="Unassembled WGS sequence"/>
</dbReference>
<feature type="domain" description="Terminase large subunit-like endonuclease" evidence="3">
    <location>
        <begin position="368"/>
        <end position="493"/>
    </location>
</feature>
<name>A0A9W6VR54_9ACTN</name>
<feature type="compositionally biased region" description="Polar residues" evidence="1">
    <location>
        <begin position="1"/>
        <end position="20"/>
    </location>
</feature>
<feature type="region of interest" description="Disordered" evidence="1">
    <location>
        <begin position="1"/>
        <end position="23"/>
    </location>
</feature>
<dbReference type="EMBL" id="BSTJ01000023">
    <property type="protein sequence ID" value="GLY81848.1"/>
    <property type="molecule type" value="Genomic_DNA"/>
</dbReference>
<dbReference type="InterPro" id="IPR005021">
    <property type="entry name" value="Terminase_largesu-like"/>
</dbReference>
<organism evidence="4 5">
    <name type="scientific">Actinoallomurus iriomotensis</name>
    <dbReference type="NCBI Taxonomy" id="478107"/>
    <lineage>
        <taxon>Bacteria</taxon>
        <taxon>Bacillati</taxon>
        <taxon>Actinomycetota</taxon>
        <taxon>Actinomycetes</taxon>
        <taxon>Streptosporangiales</taxon>
        <taxon>Thermomonosporaceae</taxon>
        <taxon>Actinoallomurus</taxon>
    </lineage>
</organism>